<organism evidence="1">
    <name type="scientific">viral metagenome</name>
    <dbReference type="NCBI Taxonomy" id="1070528"/>
    <lineage>
        <taxon>unclassified sequences</taxon>
        <taxon>metagenomes</taxon>
        <taxon>organismal metagenomes</taxon>
    </lineage>
</organism>
<accession>A0A6M3J8T4</accession>
<evidence type="ECO:0000313" key="1">
    <source>
        <dbReference type="EMBL" id="QJA66164.1"/>
    </source>
</evidence>
<dbReference type="AlphaFoldDB" id="A0A6M3J8T4"/>
<sequence length="106" mass="12672">MGQVINPNRETSEDVLRRLKEASYERMRIELKNSIEMLMEDFGMTWNDVGRLLGMRGIEKNPMWEKYAKQNIIEEGMTLEELNDIAHIFSCDPYVIFRPRFPWTRT</sequence>
<proteinExistence type="predicted"/>
<dbReference type="EMBL" id="MT141550">
    <property type="protein sequence ID" value="QJA66164.1"/>
    <property type="molecule type" value="Genomic_DNA"/>
</dbReference>
<reference evidence="1" key="1">
    <citation type="submission" date="2020-03" db="EMBL/GenBank/DDBJ databases">
        <title>The deep terrestrial virosphere.</title>
        <authorList>
            <person name="Holmfeldt K."/>
            <person name="Nilsson E."/>
            <person name="Simone D."/>
            <person name="Lopez-Fernandez M."/>
            <person name="Wu X."/>
            <person name="de Brujin I."/>
            <person name="Lundin D."/>
            <person name="Andersson A."/>
            <person name="Bertilsson S."/>
            <person name="Dopson M."/>
        </authorList>
    </citation>
    <scope>NUCLEOTIDE SEQUENCE</scope>
    <source>
        <strain evidence="1">MM415B00360</strain>
    </source>
</reference>
<protein>
    <submittedName>
        <fullName evidence="1">Uncharacterized protein</fullName>
    </submittedName>
</protein>
<name>A0A6M3J8T4_9ZZZZ</name>
<gene>
    <name evidence="1" type="ORF">MM415B00360_0026</name>
</gene>